<feature type="compositionally biased region" description="Polar residues" evidence="3">
    <location>
        <begin position="653"/>
        <end position="665"/>
    </location>
</feature>
<evidence type="ECO:0000256" key="3">
    <source>
        <dbReference type="SAM" id="MobiDB-lite"/>
    </source>
</evidence>
<keyword evidence="2" id="KW-0539">Nucleus</keyword>
<dbReference type="PANTHER" id="PTHR40621">
    <property type="entry name" value="TRANSCRIPTION FACTOR KAPC-RELATED"/>
    <property type="match status" value="1"/>
</dbReference>
<feature type="region of interest" description="Disordered" evidence="3">
    <location>
        <begin position="735"/>
        <end position="771"/>
    </location>
</feature>
<dbReference type="OrthoDB" id="5374328at2759"/>
<dbReference type="EMBL" id="KZ819204">
    <property type="protein sequence ID" value="PWY97647.1"/>
    <property type="molecule type" value="Genomic_DNA"/>
</dbReference>
<dbReference type="Pfam" id="PF10297">
    <property type="entry name" value="Hap4_Hap_bind"/>
    <property type="match status" value="1"/>
</dbReference>
<reference evidence="5 6" key="1">
    <citation type="journal article" date="2018" name="Mol. Biol. Evol.">
        <title>Broad Genomic Sampling Reveals a Smut Pathogenic Ancestry of the Fungal Clade Ustilaginomycotina.</title>
        <authorList>
            <person name="Kijpornyongpan T."/>
            <person name="Mondo S.J."/>
            <person name="Barry K."/>
            <person name="Sandor L."/>
            <person name="Lee J."/>
            <person name="Lipzen A."/>
            <person name="Pangilinan J."/>
            <person name="LaButti K."/>
            <person name="Hainaut M."/>
            <person name="Henrissat B."/>
            <person name="Grigoriev I.V."/>
            <person name="Spatafora J.W."/>
            <person name="Aime M.C."/>
        </authorList>
    </citation>
    <scope>NUCLEOTIDE SEQUENCE [LARGE SCALE GENOMIC DNA]</scope>
    <source>
        <strain evidence="5 6">MCA 3645</strain>
    </source>
</reference>
<feature type="compositionally biased region" description="Pro residues" evidence="3">
    <location>
        <begin position="406"/>
        <end position="417"/>
    </location>
</feature>
<sequence>MSSGPTATLLPAPSPSSSPSSSRLMSAGSRSSNASNVSLQPRPPTSKVAPALSPAPTSLSAQSPPKRSAPALQPAPIAASKSTAPTISSKGPAATPIAAVKKDGGPVVQPSKEWVLPARAKPGRKPSETEPLTKRKAQNRASQRAFRERKQSYLQDLEAKVAAYEAAEIDRSVEIQKLAQKLRAENEVLRKELLSWKERASQLEIILNQARASGKLPNVVPSSKSGPGCKAPAHEKSTPKRGVLVGPGSKGKEKGEVRFVDSVDSKSAIALPIKIKPSTQVESGPASPAKGATDSVASPTSGKVQIDATPVTPTKASKPALWSIQPTVDKASTSSAAHKSESLLSPPLMPSQNLHVEGGCGFCTEASPCVCADDFIDLDGGSSTPPAAGPSHIPITSDVPAAVPLPKRPSPPVPQPPAASRMRIDSITNAVDPVQDKKPKKLWYTVNQEPRAKVTVSQTVNAPGDAQSVSLSLKPRTSTKKLWFTTEAKPRPVKTPVASNEPVCTGDPSTCGACSTDPGLAAFCEAVTTAATTTPPPDTPSAAVFPAGPGASARPVMMRSGTTGHLPSISSSSHLSPPSASSMQLGGETIPSAWRQIRSHPRFSSWQGGLDLLAEVVSRRSGNVHSPMLGHRKPSIAASDRPRQGSVEIETPRSAQSLSATSSDRATAVPLPSRSDKPMLLHTASETSIHDSAPRIKRELDGEADTVQTHANYKRRRILVDREAVQEALKLLDGGTAAQPRSLLRRTAEEEALDAAGPCPCPWRPGDRRPE</sequence>
<dbReference type="SMART" id="SM00338">
    <property type="entry name" value="BRLZ"/>
    <property type="match status" value="1"/>
</dbReference>
<proteinExistence type="predicted"/>
<dbReference type="PROSITE" id="PS00036">
    <property type="entry name" value="BZIP_BASIC"/>
    <property type="match status" value="1"/>
</dbReference>
<dbReference type="PANTHER" id="PTHR40621:SF7">
    <property type="entry name" value="BZIP DOMAIN-CONTAINING PROTEIN"/>
    <property type="match status" value="1"/>
</dbReference>
<comment type="subcellular location">
    <subcellularLocation>
        <location evidence="1">Nucleus</location>
    </subcellularLocation>
</comment>
<dbReference type="AlphaFoldDB" id="A0A317XIJ2"/>
<feature type="compositionally biased region" description="Low complexity" evidence="3">
    <location>
        <begin position="567"/>
        <end position="582"/>
    </location>
</feature>
<feature type="region of interest" description="Disordered" evidence="3">
    <location>
        <begin position="216"/>
        <end position="253"/>
    </location>
</feature>
<accession>A0A317XIJ2</accession>
<dbReference type="InterPro" id="IPR050936">
    <property type="entry name" value="AP-1-like"/>
</dbReference>
<dbReference type="SUPFAM" id="SSF57959">
    <property type="entry name" value="Leucine zipper domain"/>
    <property type="match status" value="1"/>
</dbReference>
<evidence type="ECO:0000256" key="1">
    <source>
        <dbReference type="ARBA" id="ARBA00004123"/>
    </source>
</evidence>
<dbReference type="CDD" id="cd14688">
    <property type="entry name" value="bZIP_YAP"/>
    <property type="match status" value="1"/>
</dbReference>
<feature type="region of interest" description="Disordered" evidence="3">
    <location>
        <begin position="555"/>
        <end position="586"/>
    </location>
</feature>
<name>A0A317XIJ2_9BASI</name>
<keyword evidence="6" id="KW-1185">Reference proteome</keyword>
<dbReference type="InParanoid" id="A0A317XIJ2"/>
<dbReference type="InterPro" id="IPR018287">
    <property type="entry name" value="Hap4_TF_heteromerisation"/>
</dbReference>
<gene>
    <name evidence="5" type="ORF">BCV70DRAFT_202700</name>
</gene>
<feature type="compositionally biased region" description="Polar residues" evidence="3">
    <location>
        <begin position="55"/>
        <end position="65"/>
    </location>
</feature>
<evidence type="ECO:0000259" key="4">
    <source>
        <dbReference type="PROSITE" id="PS00036"/>
    </source>
</evidence>
<dbReference type="InterPro" id="IPR046347">
    <property type="entry name" value="bZIP_sf"/>
</dbReference>
<dbReference type="GO" id="GO:0001228">
    <property type="term" value="F:DNA-binding transcription activator activity, RNA polymerase II-specific"/>
    <property type="evidence" value="ECO:0007669"/>
    <property type="project" value="TreeGrafter"/>
</dbReference>
<dbReference type="GO" id="GO:0000976">
    <property type="term" value="F:transcription cis-regulatory region binding"/>
    <property type="evidence" value="ECO:0007669"/>
    <property type="project" value="InterPro"/>
</dbReference>
<feature type="region of interest" description="Disordered" evidence="3">
    <location>
        <begin position="279"/>
        <end position="318"/>
    </location>
</feature>
<feature type="compositionally biased region" description="Polar residues" evidence="3">
    <location>
        <begin position="80"/>
        <end position="89"/>
    </location>
</feature>
<feature type="compositionally biased region" description="Low complexity" evidence="3">
    <location>
        <begin position="1"/>
        <end position="32"/>
    </location>
</feature>
<protein>
    <recommendedName>
        <fullName evidence="4">BZIP domain-containing protein</fullName>
    </recommendedName>
</protein>
<evidence type="ECO:0000313" key="6">
    <source>
        <dbReference type="Proteomes" id="UP000246740"/>
    </source>
</evidence>
<feature type="domain" description="BZIP" evidence="4">
    <location>
        <begin position="134"/>
        <end position="149"/>
    </location>
</feature>
<organism evidence="5 6">
    <name type="scientific">Testicularia cyperi</name>
    <dbReference type="NCBI Taxonomy" id="1882483"/>
    <lineage>
        <taxon>Eukaryota</taxon>
        <taxon>Fungi</taxon>
        <taxon>Dikarya</taxon>
        <taxon>Basidiomycota</taxon>
        <taxon>Ustilaginomycotina</taxon>
        <taxon>Ustilaginomycetes</taxon>
        <taxon>Ustilaginales</taxon>
        <taxon>Anthracoideaceae</taxon>
        <taxon>Testicularia</taxon>
    </lineage>
</organism>
<dbReference type="Gene3D" id="1.20.5.170">
    <property type="match status" value="1"/>
</dbReference>
<evidence type="ECO:0000256" key="2">
    <source>
        <dbReference type="ARBA" id="ARBA00023242"/>
    </source>
</evidence>
<feature type="region of interest" description="Disordered" evidence="3">
    <location>
        <begin position="623"/>
        <end position="678"/>
    </location>
</feature>
<dbReference type="STRING" id="1882483.A0A317XIJ2"/>
<dbReference type="Proteomes" id="UP000246740">
    <property type="component" value="Unassembled WGS sequence"/>
</dbReference>
<feature type="region of interest" description="Disordered" evidence="3">
    <location>
        <begin position="1"/>
        <end position="148"/>
    </location>
</feature>
<dbReference type="InterPro" id="IPR004827">
    <property type="entry name" value="bZIP"/>
</dbReference>
<feature type="region of interest" description="Disordered" evidence="3">
    <location>
        <begin position="382"/>
        <end position="420"/>
    </location>
</feature>
<dbReference type="GO" id="GO:0090575">
    <property type="term" value="C:RNA polymerase II transcription regulator complex"/>
    <property type="evidence" value="ECO:0007669"/>
    <property type="project" value="TreeGrafter"/>
</dbReference>
<evidence type="ECO:0000313" key="5">
    <source>
        <dbReference type="EMBL" id="PWY97647.1"/>
    </source>
</evidence>